<gene>
    <name evidence="1" type="ORF">J2Z69_001346</name>
</gene>
<protein>
    <submittedName>
        <fullName evidence="1">Uncharacterized protein</fullName>
    </submittedName>
</protein>
<comment type="caution">
    <text evidence="1">The sequence shown here is derived from an EMBL/GenBank/DDBJ whole genome shotgun (WGS) entry which is preliminary data.</text>
</comment>
<keyword evidence="2" id="KW-1185">Reference proteome</keyword>
<accession>A0ABS4JF40</accession>
<evidence type="ECO:0000313" key="2">
    <source>
        <dbReference type="Proteomes" id="UP001519288"/>
    </source>
</evidence>
<proteinExistence type="predicted"/>
<reference evidence="1 2" key="1">
    <citation type="submission" date="2021-03" db="EMBL/GenBank/DDBJ databases">
        <title>Genomic Encyclopedia of Type Strains, Phase IV (KMG-IV): sequencing the most valuable type-strain genomes for metagenomic binning, comparative biology and taxonomic classification.</title>
        <authorList>
            <person name="Goeker M."/>
        </authorList>
    </citation>
    <scope>NUCLEOTIDE SEQUENCE [LARGE SCALE GENOMIC DNA]</scope>
    <source>
        <strain evidence="1 2">DSM 26806</strain>
    </source>
</reference>
<evidence type="ECO:0000313" key="1">
    <source>
        <dbReference type="EMBL" id="MBP2000327.1"/>
    </source>
</evidence>
<organism evidence="1 2">
    <name type="scientific">Paenibacillus shirakamiensis</name>
    <dbReference type="NCBI Taxonomy" id="1265935"/>
    <lineage>
        <taxon>Bacteria</taxon>
        <taxon>Bacillati</taxon>
        <taxon>Bacillota</taxon>
        <taxon>Bacilli</taxon>
        <taxon>Bacillales</taxon>
        <taxon>Paenibacillaceae</taxon>
        <taxon>Paenibacillus</taxon>
    </lineage>
</organism>
<dbReference type="RefSeq" id="WP_209860259.1">
    <property type="nucleotide sequence ID" value="NZ_JAGGLD010000001.1"/>
</dbReference>
<dbReference type="Proteomes" id="UP001519288">
    <property type="component" value="Unassembled WGS sequence"/>
</dbReference>
<dbReference type="EMBL" id="JAGGLD010000001">
    <property type="protein sequence ID" value="MBP2000327.1"/>
    <property type="molecule type" value="Genomic_DNA"/>
</dbReference>
<name>A0ABS4JF40_9BACL</name>
<sequence length="305" mass="34765">MLRSQVLEQIIELEKKYLTKTDYVMPSGLYLGIEGNGNGNYFCSPVDGVTFGRTGVDGIHFAILTDFGVGKQLDECPIVVVTPMSNPWIKIVARNIKDFFTILIGREDEMILIDSFSNEDDYRKSRAEQIKAYSSQDLDEEELSRRAFVEAFQQLNYPQIPDSYLYIMKIEIERANAVAVSIPNNIGVMPFSSDGIIKSSITKREFHLKKFNTMMSMGEAERQIVFDKEPLETKLAMIRQCQMDIPEAKIAVWFVEQLNNLGFPVEAERLQQLITQQESTEVNLIDNTNWGAPYIQVIFRGGEDT</sequence>